<dbReference type="Proteomes" id="UP000198406">
    <property type="component" value="Unassembled WGS sequence"/>
</dbReference>
<feature type="region of interest" description="Disordered" evidence="7">
    <location>
        <begin position="333"/>
        <end position="355"/>
    </location>
</feature>
<dbReference type="InterPro" id="IPR008271">
    <property type="entry name" value="Ser/Thr_kinase_AS"/>
</dbReference>
<dbReference type="PROSITE" id="PS50011">
    <property type="entry name" value="PROTEIN_KINASE_DOM"/>
    <property type="match status" value="1"/>
</dbReference>
<dbReference type="EC" id="2.7.11.25" evidence="10"/>
<dbReference type="Gene3D" id="3.30.200.20">
    <property type="entry name" value="Phosphorylase Kinase, domain 1"/>
    <property type="match status" value="1"/>
</dbReference>
<proteinExistence type="predicted"/>
<dbReference type="InterPro" id="IPR011009">
    <property type="entry name" value="Kinase-like_dom_sf"/>
</dbReference>
<dbReference type="InterPro" id="IPR001245">
    <property type="entry name" value="Ser-Thr/Tyr_kinase_cat_dom"/>
</dbReference>
<keyword evidence="8" id="KW-1133">Transmembrane helix</keyword>
<evidence type="ECO:0000256" key="6">
    <source>
        <dbReference type="PROSITE-ProRule" id="PRU10141"/>
    </source>
</evidence>
<dbReference type="InterPro" id="IPR000719">
    <property type="entry name" value="Prot_kinase_dom"/>
</dbReference>
<organism evidence="10 11">
    <name type="scientific">Fistulifera solaris</name>
    <name type="common">Oleaginous diatom</name>
    <dbReference type="NCBI Taxonomy" id="1519565"/>
    <lineage>
        <taxon>Eukaryota</taxon>
        <taxon>Sar</taxon>
        <taxon>Stramenopiles</taxon>
        <taxon>Ochrophyta</taxon>
        <taxon>Bacillariophyta</taxon>
        <taxon>Bacillariophyceae</taxon>
        <taxon>Bacillariophycidae</taxon>
        <taxon>Naviculales</taxon>
        <taxon>Naviculaceae</taxon>
        <taxon>Fistulifera</taxon>
    </lineage>
</organism>
<sequence>MVKRTRKEHYVEGFGDGSAPEVQKDHPNQGQKRDRLSHHVRHDKLKITTEQIRNGKAQQHAQDFHGYYPPGDRWDPYLNGGHERIRGYHHSIGVVDQWQYSVFALVASVVLMIALCLHLISDGANERRKHKYASRSRRETPSRMQKKTDVWIPDVDEKRQKKEQQQLDTQASRPLHAFQNPYPARLQQRVPQRIATPDPSPIVVKAVTNAAARPTISGASHLSKGDPFATQSTYMNTSGGGMLYRAPESMVRTPARTNMSSSRLPSPGDALSAHKRTPSRHEHQFNGPSPLRNPLANSNPTTPIYDKPLNQMYASQRAIALESRVSSFGSLVGTDSLDDSGPLDEEAGTPSGKLRYADPLDFGGSASFECSHGSDDVDETERMTGRSKPRPFHGMPPDWTQETPRATNSKSILPSGCLNVTSTRNNDPWHNISLQPPSGDGSLAFASPPAAKRRHNDADESDYRIPFVPHLGPEISAPPASININALRLHQMESGSVPHWAAESFSEAILGNEYSEESSSSSSAVDKIPSNDPRAGIDHKRKSLIDFTNSAASLQGAIDFEKLELIEVIGGGGFGQVWKAKWRGTPVAVKILTGSAQSKHVPRAVLEEFAAEINLLKGMQHPNICLYMGACVVPPNRAIVTELAAHGSLWDALRLPLDSPFTACDGVTHNGWPISLFEPDPRYGTPPSHRYPNQPPVPPKYQWPWVLVKKVAVGVARGMAYLHGGDPPILHRDLKSANILLDESYNPKVCDFGLSRLKAQERSMTGNCGTVQWMAPEVLANQSYNEKADVFSFGIICWELLTRQCPYEGMTAIQCALAVLNRDSRPEMPKWCPPCLYAIIRSCIKKNQDERPTFEQLLRDFEGLPDSSPVSGRI</sequence>
<feature type="compositionally biased region" description="Basic and acidic residues" evidence="7">
    <location>
        <begin position="372"/>
        <end position="384"/>
    </location>
</feature>
<dbReference type="SMART" id="SM00220">
    <property type="entry name" value="S_TKc"/>
    <property type="match status" value="1"/>
</dbReference>
<dbReference type="Gene3D" id="1.10.510.10">
    <property type="entry name" value="Transferase(Phosphotransferase) domain 1"/>
    <property type="match status" value="1"/>
</dbReference>
<keyword evidence="5 6" id="KW-0067">ATP-binding</keyword>
<evidence type="ECO:0000256" key="1">
    <source>
        <dbReference type="ARBA" id="ARBA00022527"/>
    </source>
</evidence>
<dbReference type="EMBL" id="BDSP01000095">
    <property type="protein sequence ID" value="GAX15730.1"/>
    <property type="molecule type" value="Genomic_DNA"/>
</dbReference>
<feature type="region of interest" description="Disordered" evidence="7">
    <location>
        <begin position="252"/>
        <end position="303"/>
    </location>
</feature>
<keyword evidence="2 10" id="KW-0808">Transferase</keyword>
<keyword evidence="4 10" id="KW-0418">Kinase</keyword>
<dbReference type="Pfam" id="PF07714">
    <property type="entry name" value="PK_Tyr_Ser-Thr"/>
    <property type="match status" value="1"/>
</dbReference>
<accession>A0A1Z5JNY2</accession>
<keyword evidence="8" id="KW-0472">Membrane</keyword>
<feature type="compositionally biased region" description="Polar residues" evidence="7">
    <location>
        <begin position="255"/>
        <end position="264"/>
    </location>
</feature>
<evidence type="ECO:0000256" key="8">
    <source>
        <dbReference type="SAM" id="Phobius"/>
    </source>
</evidence>
<comment type="caution">
    <text evidence="10">The sequence shown here is derived from an EMBL/GenBank/DDBJ whole genome shotgun (WGS) entry which is preliminary data.</text>
</comment>
<feature type="domain" description="Protein kinase" evidence="9">
    <location>
        <begin position="563"/>
        <end position="864"/>
    </location>
</feature>
<keyword evidence="8" id="KW-0812">Transmembrane</keyword>
<evidence type="ECO:0000259" key="9">
    <source>
        <dbReference type="PROSITE" id="PS50011"/>
    </source>
</evidence>
<dbReference type="InParanoid" id="A0A1Z5JNY2"/>
<feature type="compositionally biased region" description="Basic and acidic residues" evidence="7">
    <location>
        <begin position="136"/>
        <end position="165"/>
    </location>
</feature>
<gene>
    <name evidence="10" type="ORF">FisN_3Hh205</name>
</gene>
<evidence type="ECO:0000256" key="3">
    <source>
        <dbReference type="ARBA" id="ARBA00022741"/>
    </source>
</evidence>
<feature type="binding site" evidence="6">
    <location>
        <position position="590"/>
    </location>
    <ligand>
        <name>ATP</name>
        <dbReference type="ChEBI" id="CHEBI:30616"/>
    </ligand>
</feature>
<evidence type="ECO:0000256" key="5">
    <source>
        <dbReference type="ARBA" id="ARBA00022840"/>
    </source>
</evidence>
<feature type="transmembrane region" description="Helical" evidence="8">
    <location>
        <begin position="100"/>
        <end position="120"/>
    </location>
</feature>
<feature type="region of interest" description="Disordered" evidence="7">
    <location>
        <begin position="126"/>
        <end position="171"/>
    </location>
</feature>
<evidence type="ECO:0000256" key="2">
    <source>
        <dbReference type="ARBA" id="ARBA00022679"/>
    </source>
</evidence>
<evidence type="ECO:0000256" key="4">
    <source>
        <dbReference type="ARBA" id="ARBA00022777"/>
    </source>
</evidence>
<dbReference type="InterPro" id="IPR051681">
    <property type="entry name" value="Ser/Thr_Kinases-Pseudokinases"/>
</dbReference>
<dbReference type="PROSITE" id="PS00108">
    <property type="entry name" value="PROTEIN_KINASE_ST"/>
    <property type="match status" value="1"/>
</dbReference>
<dbReference type="InterPro" id="IPR017441">
    <property type="entry name" value="Protein_kinase_ATP_BS"/>
</dbReference>
<evidence type="ECO:0000256" key="7">
    <source>
        <dbReference type="SAM" id="MobiDB-lite"/>
    </source>
</evidence>
<keyword evidence="11" id="KW-1185">Reference proteome</keyword>
<dbReference type="PANTHER" id="PTHR44329">
    <property type="entry name" value="SERINE/THREONINE-PROTEIN KINASE TNNI3K-RELATED"/>
    <property type="match status" value="1"/>
</dbReference>
<protein>
    <submittedName>
        <fullName evidence="10">Sterile alpha motif and leucine zipper containing kinase AZK</fullName>
        <ecNumber evidence="10">2.7.11.25</ecNumber>
    </submittedName>
</protein>
<feature type="region of interest" description="Disordered" evidence="7">
    <location>
        <begin position="516"/>
        <end position="535"/>
    </location>
</feature>
<feature type="region of interest" description="Disordered" evidence="7">
    <location>
        <begin position="1"/>
        <end position="37"/>
    </location>
</feature>
<keyword evidence="3 6" id="KW-0547">Nucleotide-binding</keyword>
<evidence type="ECO:0000313" key="10">
    <source>
        <dbReference type="EMBL" id="GAX15730.1"/>
    </source>
</evidence>
<dbReference type="SUPFAM" id="SSF56112">
    <property type="entry name" value="Protein kinase-like (PK-like)"/>
    <property type="match status" value="1"/>
</dbReference>
<feature type="compositionally biased region" description="Acidic residues" evidence="7">
    <location>
        <begin position="336"/>
        <end position="347"/>
    </location>
</feature>
<reference evidence="10 11" key="1">
    <citation type="journal article" date="2015" name="Plant Cell">
        <title>Oil accumulation by the oleaginous diatom Fistulifera solaris as revealed by the genome and transcriptome.</title>
        <authorList>
            <person name="Tanaka T."/>
            <person name="Maeda Y."/>
            <person name="Veluchamy A."/>
            <person name="Tanaka M."/>
            <person name="Abida H."/>
            <person name="Marechal E."/>
            <person name="Bowler C."/>
            <person name="Muto M."/>
            <person name="Sunaga Y."/>
            <person name="Tanaka M."/>
            <person name="Yoshino T."/>
            <person name="Taniguchi T."/>
            <person name="Fukuda Y."/>
            <person name="Nemoto M."/>
            <person name="Matsumoto M."/>
            <person name="Wong P.S."/>
            <person name="Aburatani S."/>
            <person name="Fujibuchi W."/>
        </authorList>
    </citation>
    <scope>NUCLEOTIDE SEQUENCE [LARGE SCALE GENOMIC DNA]</scope>
    <source>
        <strain evidence="10 11">JPCC DA0580</strain>
    </source>
</reference>
<dbReference type="PANTHER" id="PTHR44329:SF288">
    <property type="entry name" value="MITOGEN-ACTIVATED PROTEIN KINASE KINASE KINASE 20"/>
    <property type="match status" value="1"/>
</dbReference>
<keyword evidence="1" id="KW-0723">Serine/threonine-protein kinase</keyword>
<dbReference type="GO" id="GO:0004709">
    <property type="term" value="F:MAP kinase kinase kinase activity"/>
    <property type="evidence" value="ECO:0007669"/>
    <property type="project" value="UniProtKB-EC"/>
</dbReference>
<dbReference type="PRINTS" id="PR00109">
    <property type="entry name" value="TYRKINASE"/>
</dbReference>
<feature type="compositionally biased region" description="Polar residues" evidence="7">
    <location>
        <begin position="400"/>
        <end position="413"/>
    </location>
</feature>
<dbReference type="CDD" id="cd13999">
    <property type="entry name" value="STKc_MAP3K-like"/>
    <property type="match status" value="1"/>
</dbReference>
<feature type="region of interest" description="Disordered" evidence="7">
    <location>
        <begin position="368"/>
        <end position="413"/>
    </location>
</feature>
<feature type="compositionally biased region" description="Basic and acidic residues" evidence="7">
    <location>
        <begin position="22"/>
        <end position="34"/>
    </location>
</feature>
<dbReference type="OrthoDB" id="339325at2759"/>
<dbReference type="GO" id="GO:0005524">
    <property type="term" value="F:ATP binding"/>
    <property type="evidence" value="ECO:0007669"/>
    <property type="project" value="UniProtKB-UniRule"/>
</dbReference>
<evidence type="ECO:0000313" key="11">
    <source>
        <dbReference type="Proteomes" id="UP000198406"/>
    </source>
</evidence>
<dbReference type="PROSITE" id="PS00107">
    <property type="entry name" value="PROTEIN_KINASE_ATP"/>
    <property type="match status" value="1"/>
</dbReference>
<name>A0A1Z5JNY2_FISSO</name>
<dbReference type="AlphaFoldDB" id="A0A1Z5JNY2"/>